<protein>
    <submittedName>
        <fullName evidence="1">Uncharacterized protein</fullName>
    </submittedName>
</protein>
<sequence length="141" mass="15019">MQVDLSTSTVSAIQAFCSDPSTRWVIESALRFLAIKHKMGCPICNMSMSHCMAAKWAYEIFLAEKDISKAIADAWPELASDIPVSDSEADDKDLAGLPTLPEEIPQDIPSCPPTILACSASKTTKNAGNVIHEAGIPAVTG</sequence>
<evidence type="ECO:0000313" key="2">
    <source>
        <dbReference type="Proteomes" id="UP000054279"/>
    </source>
</evidence>
<dbReference type="Proteomes" id="UP000054279">
    <property type="component" value="Unassembled WGS sequence"/>
</dbReference>
<evidence type="ECO:0000313" key="1">
    <source>
        <dbReference type="EMBL" id="KIJ40253.1"/>
    </source>
</evidence>
<accession>A0A0C9UAS8</accession>
<organism evidence="1 2">
    <name type="scientific">Sphaerobolus stellatus (strain SS14)</name>
    <dbReference type="NCBI Taxonomy" id="990650"/>
    <lineage>
        <taxon>Eukaryota</taxon>
        <taxon>Fungi</taxon>
        <taxon>Dikarya</taxon>
        <taxon>Basidiomycota</taxon>
        <taxon>Agaricomycotina</taxon>
        <taxon>Agaricomycetes</taxon>
        <taxon>Phallomycetidae</taxon>
        <taxon>Geastrales</taxon>
        <taxon>Sphaerobolaceae</taxon>
        <taxon>Sphaerobolus</taxon>
    </lineage>
</organism>
<proteinExistence type="predicted"/>
<dbReference type="EMBL" id="KN837145">
    <property type="protein sequence ID" value="KIJ40253.1"/>
    <property type="molecule type" value="Genomic_DNA"/>
</dbReference>
<dbReference type="AlphaFoldDB" id="A0A0C9UAS8"/>
<dbReference type="HOGENOM" id="CLU_1826537_0_0_1"/>
<gene>
    <name evidence="1" type="ORF">M422DRAFT_256793</name>
</gene>
<name>A0A0C9UAS8_SPHS4</name>
<keyword evidence="2" id="KW-1185">Reference proteome</keyword>
<reference evidence="1 2" key="1">
    <citation type="submission" date="2014-06" db="EMBL/GenBank/DDBJ databases">
        <title>Evolutionary Origins and Diversification of the Mycorrhizal Mutualists.</title>
        <authorList>
            <consortium name="DOE Joint Genome Institute"/>
            <consortium name="Mycorrhizal Genomics Consortium"/>
            <person name="Kohler A."/>
            <person name="Kuo A."/>
            <person name="Nagy L.G."/>
            <person name="Floudas D."/>
            <person name="Copeland A."/>
            <person name="Barry K.W."/>
            <person name="Cichocki N."/>
            <person name="Veneault-Fourrey C."/>
            <person name="LaButti K."/>
            <person name="Lindquist E.A."/>
            <person name="Lipzen A."/>
            <person name="Lundell T."/>
            <person name="Morin E."/>
            <person name="Murat C."/>
            <person name="Riley R."/>
            <person name="Ohm R."/>
            <person name="Sun H."/>
            <person name="Tunlid A."/>
            <person name="Henrissat B."/>
            <person name="Grigoriev I.V."/>
            <person name="Hibbett D.S."/>
            <person name="Martin F."/>
        </authorList>
    </citation>
    <scope>NUCLEOTIDE SEQUENCE [LARGE SCALE GENOMIC DNA]</scope>
    <source>
        <strain evidence="1 2">SS14</strain>
    </source>
</reference>